<dbReference type="PROSITE" id="PS51671">
    <property type="entry name" value="ACT"/>
    <property type="match status" value="2"/>
</dbReference>
<organism evidence="3 4">
    <name type="scientific">Litorivivens lipolytica</name>
    <dbReference type="NCBI Taxonomy" id="1524264"/>
    <lineage>
        <taxon>Bacteria</taxon>
        <taxon>Pseudomonadati</taxon>
        <taxon>Pseudomonadota</taxon>
        <taxon>Gammaproteobacteria</taxon>
        <taxon>Litorivivens</taxon>
    </lineage>
</organism>
<name>A0A7W4W3D1_9GAMM</name>
<keyword evidence="4" id="KW-1185">Reference proteome</keyword>
<protein>
    <recommendedName>
        <fullName evidence="1">Glycine cleavage system transcriptional repressor</fullName>
    </recommendedName>
</protein>
<proteinExistence type="predicted"/>
<accession>A0A7W4W3D1</accession>
<gene>
    <name evidence="3" type="ORF">FHR99_000375</name>
</gene>
<dbReference type="InterPro" id="IPR002912">
    <property type="entry name" value="ACT_dom"/>
</dbReference>
<evidence type="ECO:0000259" key="2">
    <source>
        <dbReference type="PROSITE" id="PS51671"/>
    </source>
</evidence>
<dbReference type="PANTHER" id="PTHR34875">
    <property type="entry name" value="UPF0237 PROTEIN MJ1558"/>
    <property type="match status" value="1"/>
</dbReference>
<dbReference type="Pfam" id="PF01842">
    <property type="entry name" value="ACT"/>
    <property type="match status" value="1"/>
</dbReference>
<comment type="subcellular location">
    <subcellularLocation>
        <location evidence="1">Cytoplasm</location>
    </subcellularLocation>
</comment>
<reference evidence="3 4" key="1">
    <citation type="submission" date="2020-08" db="EMBL/GenBank/DDBJ databases">
        <title>Genomic Encyclopedia of Type Strains, Phase III (KMG-III): the genomes of soil and plant-associated and newly described type strains.</title>
        <authorList>
            <person name="Whitman W."/>
        </authorList>
    </citation>
    <scope>NUCLEOTIDE SEQUENCE [LARGE SCALE GENOMIC DNA]</scope>
    <source>
        <strain evidence="3 4">CECT 8654</strain>
    </source>
</reference>
<dbReference type="CDD" id="cd04869">
    <property type="entry name" value="ACT_GcvR_2"/>
    <property type="match status" value="1"/>
</dbReference>
<keyword evidence="1" id="KW-0963">Cytoplasm</keyword>
<dbReference type="EMBL" id="JACHWY010000001">
    <property type="protein sequence ID" value="MBB3046139.1"/>
    <property type="molecule type" value="Genomic_DNA"/>
</dbReference>
<feature type="domain" description="ACT" evidence="2">
    <location>
        <begin position="90"/>
        <end position="169"/>
    </location>
</feature>
<keyword evidence="1" id="KW-0804">Transcription</keyword>
<dbReference type="InterPro" id="IPR050990">
    <property type="entry name" value="UPF0237/GcvR_regulator"/>
</dbReference>
<dbReference type="SUPFAM" id="SSF55021">
    <property type="entry name" value="ACT-like"/>
    <property type="match status" value="2"/>
</dbReference>
<dbReference type="PANTHER" id="PTHR34875:SF6">
    <property type="entry name" value="UPF0237 PROTEIN MJ1558"/>
    <property type="match status" value="1"/>
</dbReference>
<dbReference type="GO" id="GO:0006355">
    <property type="term" value="P:regulation of DNA-templated transcription"/>
    <property type="evidence" value="ECO:0007669"/>
    <property type="project" value="UniProtKB-UniRule"/>
</dbReference>
<evidence type="ECO:0000313" key="3">
    <source>
        <dbReference type="EMBL" id="MBB3046139.1"/>
    </source>
</evidence>
<dbReference type="Pfam" id="PF13740">
    <property type="entry name" value="ACT_6"/>
    <property type="match status" value="1"/>
</dbReference>
<comment type="caution">
    <text evidence="3">The sequence shown here is derived from an EMBL/GenBank/DDBJ whole genome shotgun (WGS) entry which is preliminary data.</text>
</comment>
<evidence type="ECO:0000256" key="1">
    <source>
        <dbReference type="PIRNR" id="PIRNR028103"/>
    </source>
</evidence>
<feature type="domain" description="ACT" evidence="2">
    <location>
        <begin position="6"/>
        <end position="77"/>
    </location>
</feature>
<dbReference type="Proteomes" id="UP000537130">
    <property type="component" value="Unassembled WGS sequence"/>
</dbReference>
<evidence type="ECO:0000313" key="4">
    <source>
        <dbReference type="Proteomes" id="UP000537130"/>
    </source>
</evidence>
<dbReference type="PIRSF" id="PIRSF028103">
    <property type="entry name" value="GcvR"/>
    <property type="match status" value="1"/>
</dbReference>
<dbReference type="RefSeq" id="WP_183408842.1">
    <property type="nucleotide sequence ID" value="NZ_JACHWY010000001.1"/>
</dbReference>
<dbReference type="InterPro" id="IPR016867">
    <property type="entry name" value="GcvR"/>
</dbReference>
<dbReference type="AlphaFoldDB" id="A0A7W4W3D1"/>
<dbReference type="Gene3D" id="3.30.70.260">
    <property type="match status" value="2"/>
</dbReference>
<keyword evidence="1" id="KW-0678">Repressor</keyword>
<dbReference type="InterPro" id="IPR045865">
    <property type="entry name" value="ACT-like_dom_sf"/>
</dbReference>
<sequence>MSQSVVFTFIGRDQPGLVEKLSTTVADHGGNWLESRMSQLSGQFAGVVRVAVAPEQQESLRQALEALSSHGLTIVSQASDEDSTTDSGVFLHIVGNDRPGIVREVSRALARHQINVIDMHTEITSAPMTGEALFEASAEIQVPEGVDRDELEDALEAISEQLSVEIDLK</sequence>
<dbReference type="GO" id="GO:0005737">
    <property type="term" value="C:cytoplasm"/>
    <property type="evidence" value="ECO:0007669"/>
    <property type="project" value="UniProtKB-SubCell"/>
</dbReference>